<keyword evidence="2" id="KW-0489">Methyltransferase</keyword>
<organism evidence="2 3">
    <name type="scientific">Paracoccus stylophorae</name>
    <dbReference type="NCBI Taxonomy" id="659350"/>
    <lineage>
        <taxon>Bacteria</taxon>
        <taxon>Pseudomonadati</taxon>
        <taxon>Pseudomonadota</taxon>
        <taxon>Alphaproteobacteria</taxon>
        <taxon>Rhodobacterales</taxon>
        <taxon>Paracoccaceae</taxon>
        <taxon>Paracoccus</taxon>
    </lineage>
</organism>
<accession>A0ABY7SXC5</accession>
<keyword evidence="2" id="KW-0808">Transferase</keyword>
<protein>
    <submittedName>
        <fullName evidence="2">Class I SAM-dependent methyltransferase</fullName>
    </submittedName>
</protein>
<dbReference type="InterPro" id="IPR029063">
    <property type="entry name" value="SAM-dependent_MTases_sf"/>
</dbReference>
<keyword evidence="3" id="KW-1185">Reference proteome</keyword>
<sequence>MDWNAQLAGSDFRYGREPAAFVRTWMGDLHRGAHVLTIAEGEGRNAVWLAEQGYRVTAVEPTASGRDKALGLAAQRGVTLDWRSQRLEAFDWPTSSFDAALGCFFQFAPPTFRARILSGLGDCVRPGGQVFLHGFSTRQLGNSSGGPKVRDQLWTVPDILAAFPGWHVLRAEDYDAVLDEGEGHAGPAALVDVIVRKPG</sequence>
<name>A0ABY7SXC5_9RHOB</name>
<gene>
    <name evidence="2" type="ORF">JHW45_03975</name>
</gene>
<dbReference type="SUPFAM" id="SSF53335">
    <property type="entry name" value="S-adenosyl-L-methionine-dependent methyltransferases"/>
    <property type="match status" value="1"/>
</dbReference>
<dbReference type="EMBL" id="CP067134">
    <property type="protein sequence ID" value="WCR11559.1"/>
    <property type="molecule type" value="Genomic_DNA"/>
</dbReference>
<dbReference type="Pfam" id="PF13649">
    <property type="entry name" value="Methyltransf_25"/>
    <property type="match status" value="1"/>
</dbReference>
<reference evidence="2 3" key="1">
    <citation type="submission" date="2021-01" db="EMBL/GenBank/DDBJ databases">
        <title>Biogeographic distribution of Paracoccus.</title>
        <authorList>
            <person name="Hollensteiner J."/>
            <person name="Leineberger J."/>
            <person name="Brinkhoff T."/>
            <person name="Daniel R."/>
        </authorList>
    </citation>
    <scope>NUCLEOTIDE SEQUENCE [LARGE SCALE GENOMIC DNA]</scope>
    <source>
        <strain evidence="2 3">LMG25392</strain>
    </source>
</reference>
<dbReference type="GO" id="GO:0008168">
    <property type="term" value="F:methyltransferase activity"/>
    <property type="evidence" value="ECO:0007669"/>
    <property type="project" value="UniProtKB-KW"/>
</dbReference>
<dbReference type="RefSeq" id="WP_272859665.1">
    <property type="nucleotide sequence ID" value="NZ_CP067134.1"/>
</dbReference>
<dbReference type="GO" id="GO:0032259">
    <property type="term" value="P:methylation"/>
    <property type="evidence" value="ECO:0007669"/>
    <property type="project" value="UniProtKB-KW"/>
</dbReference>
<dbReference type="Gene3D" id="3.40.50.150">
    <property type="entry name" value="Vaccinia Virus protein VP39"/>
    <property type="match status" value="1"/>
</dbReference>
<feature type="domain" description="Methyltransferase" evidence="1">
    <location>
        <begin position="35"/>
        <end position="128"/>
    </location>
</feature>
<proteinExistence type="predicted"/>
<evidence type="ECO:0000259" key="1">
    <source>
        <dbReference type="Pfam" id="PF13649"/>
    </source>
</evidence>
<evidence type="ECO:0000313" key="2">
    <source>
        <dbReference type="EMBL" id="WCR11559.1"/>
    </source>
</evidence>
<dbReference type="Proteomes" id="UP001218412">
    <property type="component" value="Chromosome"/>
</dbReference>
<evidence type="ECO:0000313" key="3">
    <source>
        <dbReference type="Proteomes" id="UP001218412"/>
    </source>
</evidence>
<dbReference type="CDD" id="cd02440">
    <property type="entry name" value="AdoMet_MTases"/>
    <property type="match status" value="1"/>
</dbReference>
<dbReference type="InterPro" id="IPR041698">
    <property type="entry name" value="Methyltransf_25"/>
</dbReference>